<proteinExistence type="predicted"/>
<keyword evidence="2" id="KW-1185">Reference proteome</keyword>
<evidence type="ECO:0000313" key="2">
    <source>
        <dbReference type="Proteomes" id="UP000299102"/>
    </source>
</evidence>
<protein>
    <submittedName>
        <fullName evidence="1">Uncharacterized protein</fullName>
    </submittedName>
</protein>
<reference evidence="1 2" key="1">
    <citation type="journal article" date="2019" name="Commun. Biol.">
        <title>The bagworm genome reveals a unique fibroin gene that provides high tensile strength.</title>
        <authorList>
            <person name="Kono N."/>
            <person name="Nakamura H."/>
            <person name="Ohtoshi R."/>
            <person name="Tomita M."/>
            <person name="Numata K."/>
            <person name="Arakawa K."/>
        </authorList>
    </citation>
    <scope>NUCLEOTIDE SEQUENCE [LARGE SCALE GENOMIC DNA]</scope>
</reference>
<dbReference type="Proteomes" id="UP000299102">
    <property type="component" value="Unassembled WGS sequence"/>
</dbReference>
<dbReference type="AlphaFoldDB" id="A0A4C1UXJ6"/>
<accession>A0A4C1UXJ6</accession>
<comment type="caution">
    <text evidence="1">The sequence shown here is derived from an EMBL/GenBank/DDBJ whole genome shotgun (WGS) entry which is preliminary data.</text>
</comment>
<gene>
    <name evidence="1" type="ORF">EVAR_21613_1</name>
</gene>
<evidence type="ECO:0000313" key="1">
    <source>
        <dbReference type="EMBL" id="GBP31175.1"/>
    </source>
</evidence>
<name>A0A4C1UXJ6_EUMVA</name>
<dbReference type="EMBL" id="BGZK01000242">
    <property type="protein sequence ID" value="GBP31175.1"/>
    <property type="molecule type" value="Genomic_DNA"/>
</dbReference>
<sequence>MNSRATGKQAITVAHGCSQLQTRVASLLSMNRISEEREIDGGAMEVATRTLTGGYTIAKAVTSCLYSTIGAAHATFPVDGSRAGVRDVEM</sequence>
<organism evidence="1 2">
    <name type="scientific">Eumeta variegata</name>
    <name type="common">Bagworm moth</name>
    <name type="synonym">Eumeta japonica</name>
    <dbReference type="NCBI Taxonomy" id="151549"/>
    <lineage>
        <taxon>Eukaryota</taxon>
        <taxon>Metazoa</taxon>
        <taxon>Ecdysozoa</taxon>
        <taxon>Arthropoda</taxon>
        <taxon>Hexapoda</taxon>
        <taxon>Insecta</taxon>
        <taxon>Pterygota</taxon>
        <taxon>Neoptera</taxon>
        <taxon>Endopterygota</taxon>
        <taxon>Lepidoptera</taxon>
        <taxon>Glossata</taxon>
        <taxon>Ditrysia</taxon>
        <taxon>Tineoidea</taxon>
        <taxon>Psychidae</taxon>
        <taxon>Oiketicinae</taxon>
        <taxon>Eumeta</taxon>
    </lineage>
</organism>